<dbReference type="EMBL" id="BART01021032">
    <property type="protein sequence ID" value="GAG95315.1"/>
    <property type="molecule type" value="Genomic_DNA"/>
</dbReference>
<dbReference type="AlphaFoldDB" id="X1BJU7"/>
<gene>
    <name evidence="1" type="ORF">S01H4_38925</name>
</gene>
<protein>
    <submittedName>
        <fullName evidence="1">Uncharacterized protein</fullName>
    </submittedName>
</protein>
<organism evidence="1">
    <name type="scientific">marine sediment metagenome</name>
    <dbReference type="NCBI Taxonomy" id="412755"/>
    <lineage>
        <taxon>unclassified sequences</taxon>
        <taxon>metagenomes</taxon>
        <taxon>ecological metagenomes</taxon>
    </lineage>
</organism>
<accession>X1BJU7</accession>
<feature type="non-terminal residue" evidence="1">
    <location>
        <position position="1"/>
    </location>
</feature>
<reference evidence="1" key="1">
    <citation type="journal article" date="2014" name="Front. Microbiol.">
        <title>High frequency of phylogenetically diverse reductive dehalogenase-homologous genes in deep subseafloor sedimentary metagenomes.</title>
        <authorList>
            <person name="Kawai M."/>
            <person name="Futagami T."/>
            <person name="Toyoda A."/>
            <person name="Takaki Y."/>
            <person name="Nishi S."/>
            <person name="Hori S."/>
            <person name="Arai W."/>
            <person name="Tsubouchi T."/>
            <person name="Morono Y."/>
            <person name="Uchiyama I."/>
            <person name="Ito T."/>
            <person name="Fujiyama A."/>
            <person name="Inagaki F."/>
            <person name="Takami H."/>
        </authorList>
    </citation>
    <scope>NUCLEOTIDE SEQUENCE</scope>
    <source>
        <strain evidence="1">Expedition CK06-06</strain>
    </source>
</reference>
<sequence length="30" mass="3526">IEKQENQSIIETFGEKLLNFLTASYFSFLD</sequence>
<evidence type="ECO:0000313" key="1">
    <source>
        <dbReference type="EMBL" id="GAG95315.1"/>
    </source>
</evidence>
<name>X1BJU7_9ZZZZ</name>
<proteinExistence type="predicted"/>
<comment type="caution">
    <text evidence="1">The sequence shown here is derived from an EMBL/GenBank/DDBJ whole genome shotgun (WGS) entry which is preliminary data.</text>
</comment>